<dbReference type="KEGG" id="abp:AGABI1DRAFT74631"/>
<dbReference type="Proteomes" id="UP000008493">
    <property type="component" value="Unassembled WGS sequence"/>
</dbReference>
<dbReference type="PANTHER" id="PTHR33840:SF2">
    <property type="entry name" value="TLE1 PHOSPHOLIPASE DOMAIN-CONTAINING PROTEIN"/>
    <property type="match status" value="1"/>
</dbReference>
<dbReference type="InterPro" id="IPR029058">
    <property type="entry name" value="AB_hydrolase_fold"/>
</dbReference>
<sequence length="418" mass="48025">MEEDRVVKSNKTLVLCFDGTAAEYDGDNTNIPLFFSFLKKNNNREQLCYYQPGVGTYFNPGVVSPVFTWAAKILDEAFAWYLDEHVMDGYRFIMSNYEAGDKICLFGFSRGAYTARALAGFLYKVGLLSKDNDAQVPFAYKLYEREDKDGLELCRGYKKTYCQEVEIEFVGVWDTVASVGIFRGRTLPFVSSNHSIKTFRHAVSLDERRAKYLPNLYHRPTPKAAILKGASTSSSTEHKTSLWCFPGSKNKKDQPIEFGEASDVLEVWFAGYHSDVGGGKELNGTLNSLNYISLRWMIREVIKSGCGIKFDNEALKQLKIEFDDEKIKEVDRVDALAQEHDSLVLDRIWWLLEIIPMKFRYQEHDGSWKTTFRWHLGRGRRIVNKEPVFHSSVKTRVELKAGYEPRAEWEAGTERYVS</sequence>
<dbReference type="EMBL" id="JH971390">
    <property type="protein sequence ID" value="EKM79537.1"/>
    <property type="molecule type" value="Genomic_DNA"/>
</dbReference>
<feature type="domain" description="T6SS Phospholipase effector Tle1-like catalytic" evidence="1">
    <location>
        <begin position="11"/>
        <end position="300"/>
    </location>
</feature>
<evidence type="ECO:0000313" key="3">
    <source>
        <dbReference type="Proteomes" id="UP000008493"/>
    </source>
</evidence>
<evidence type="ECO:0000259" key="1">
    <source>
        <dbReference type="Pfam" id="PF09994"/>
    </source>
</evidence>
<dbReference type="OMA" id="QCGIVFD"/>
<gene>
    <name evidence="2" type="ORF">AGABI1DRAFT_74631</name>
</gene>
<keyword evidence="3" id="KW-1185">Reference proteome</keyword>
<dbReference type="STRING" id="597362.K5X942"/>
<evidence type="ECO:0000313" key="2">
    <source>
        <dbReference type="EMBL" id="EKM79537.1"/>
    </source>
</evidence>
<dbReference type="eggNOG" id="ENOG502QPR9">
    <property type="taxonomic scope" value="Eukaryota"/>
</dbReference>
<organism evidence="2 3">
    <name type="scientific">Agaricus bisporus var. burnettii (strain JB137-S8 / ATCC MYA-4627 / FGSC 10392)</name>
    <name type="common">White button mushroom</name>
    <dbReference type="NCBI Taxonomy" id="597362"/>
    <lineage>
        <taxon>Eukaryota</taxon>
        <taxon>Fungi</taxon>
        <taxon>Dikarya</taxon>
        <taxon>Basidiomycota</taxon>
        <taxon>Agaricomycotina</taxon>
        <taxon>Agaricomycetes</taxon>
        <taxon>Agaricomycetidae</taxon>
        <taxon>Agaricales</taxon>
        <taxon>Agaricineae</taxon>
        <taxon>Agaricaceae</taxon>
        <taxon>Agaricus</taxon>
    </lineage>
</organism>
<dbReference type="OrthoDB" id="3162439at2759"/>
<dbReference type="HOGENOM" id="CLU_005049_5_0_1"/>
<reference evidence="3" key="1">
    <citation type="journal article" date="2012" name="Proc. Natl. Acad. Sci. U.S.A.">
        <title>Genome sequence of the button mushroom Agaricus bisporus reveals mechanisms governing adaptation to a humic-rich ecological niche.</title>
        <authorList>
            <person name="Morin E."/>
            <person name="Kohler A."/>
            <person name="Baker A.R."/>
            <person name="Foulongne-Oriol M."/>
            <person name="Lombard V."/>
            <person name="Nagy L.G."/>
            <person name="Ohm R.A."/>
            <person name="Patyshakuliyeva A."/>
            <person name="Brun A."/>
            <person name="Aerts A.L."/>
            <person name="Bailey A.M."/>
            <person name="Billette C."/>
            <person name="Coutinho P.M."/>
            <person name="Deakin G."/>
            <person name="Doddapaneni H."/>
            <person name="Floudas D."/>
            <person name="Grimwood J."/>
            <person name="Hilden K."/>
            <person name="Kuees U."/>
            <person name="LaButti K.M."/>
            <person name="Lapidus A."/>
            <person name="Lindquist E.A."/>
            <person name="Lucas S.M."/>
            <person name="Murat C."/>
            <person name="Riley R.W."/>
            <person name="Salamov A.A."/>
            <person name="Schmutz J."/>
            <person name="Subramanian V."/>
            <person name="Woesten H.A.B."/>
            <person name="Xu J."/>
            <person name="Eastwood D.C."/>
            <person name="Foster G.D."/>
            <person name="Sonnenberg A.S."/>
            <person name="Cullen D."/>
            <person name="de Vries R.P."/>
            <person name="Lundell T."/>
            <person name="Hibbett D.S."/>
            <person name="Henrissat B."/>
            <person name="Burton K.S."/>
            <person name="Kerrigan R.W."/>
            <person name="Challen M.P."/>
            <person name="Grigoriev I.V."/>
            <person name="Martin F."/>
        </authorList>
    </citation>
    <scope>NUCLEOTIDE SEQUENCE [LARGE SCALE GENOMIC DNA]</scope>
    <source>
        <strain evidence="3">JB137-S8 / ATCC MYA-4627 / FGSC 10392</strain>
    </source>
</reference>
<dbReference type="InParanoid" id="K5X942"/>
<dbReference type="Pfam" id="PF09994">
    <property type="entry name" value="T6SS_Tle1-like_cat"/>
    <property type="match status" value="1"/>
</dbReference>
<dbReference type="PANTHER" id="PTHR33840">
    <property type="match status" value="1"/>
</dbReference>
<dbReference type="SUPFAM" id="SSF53474">
    <property type="entry name" value="alpha/beta-Hydrolases"/>
    <property type="match status" value="1"/>
</dbReference>
<dbReference type="GeneID" id="18831201"/>
<dbReference type="InterPro" id="IPR018712">
    <property type="entry name" value="Tle1-like_cat"/>
</dbReference>
<accession>K5X942</accession>
<name>K5X942_AGABU</name>
<protein>
    <recommendedName>
        <fullName evidence="1">T6SS Phospholipase effector Tle1-like catalytic domain-containing protein</fullName>
    </recommendedName>
</protein>
<dbReference type="AlphaFoldDB" id="K5X942"/>
<dbReference type="RefSeq" id="XP_007329804.1">
    <property type="nucleotide sequence ID" value="XM_007329742.1"/>
</dbReference>
<proteinExistence type="predicted"/>